<dbReference type="Proteomes" id="UP000292958">
    <property type="component" value="Unassembled WGS sequence"/>
</dbReference>
<evidence type="ECO:0000313" key="1">
    <source>
        <dbReference type="EMBL" id="RZU43163.1"/>
    </source>
</evidence>
<evidence type="ECO:0000313" key="2">
    <source>
        <dbReference type="Proteomes" id="UP000292958"/>
    </source>
</evidence>
<name>A0A4Q7Z0V9_9BACT</name>
<sequence length="345" mass="36823">MRVPDCRPIVRRWSVGVLTAVLACGVASGEKCTTQSAMTDTDRNALAGAGRAMAEKVLANDAAGLQAITIAEYAQNFGAIQAAVGNASAKVKGATLVVEQVYLLDASDMKPGPDGKPGNAQFLCTLNRSIAEADFSIPSLPAGKYGFVIVEARGIAAPWRLSFLMEQVQGQWQMAGFYPGAMTAAGRDGLWYWTAARTMAKSKEQWNAWLYYRQAEALLNPSGLILSTHLEKLHNEQASAAPPALSGGISMESPLVVKGADGVEYHFIGLGVDDSLATDKIDVMAHLKVEQIGDAVAARKRNLDAMSALLGAYPELRKGFHGVWIVAEVQGQPPYATELAMNEVR</sequence>
<gene>
    <name evidence="1" type="ORF">BDD14_4794</name>
</gene>
<protein>
    <submittedName>
        <fullName evidence="1">Uncharacterized protein</fullName>
    </submittedName>
</protein>
<organism evidence="1 2">
    <name type="scientific">Edaphobacter modestus</name>
    <dbReference type="NCBI Taxonomy" id="388466"/>
    <lineage>
        <taxon>Bacteria</taxon>
        <taxon>Pseudomonadati</taxon>
        <taxon>Acidobacteriota</taxon>
        <taxon>Terriglobia</taxon>
        <taxon>Terriglobales</taxon>
        <taxon>Acidobacteriaceae</taxon>
        <taxon>Edaphobacter</taxon>
    </lineage>
</organism>
<accession>A0A4Q7Z0V9</accession>
<proteinExistence type="predicted"/>
<keyword evidence="2" id="KW-1185">Reference proteome</keyword>
<dbReference type="EMBL" id="SHKW01000001">
    <property type="protein sequence ID" value="RZU43163.1"/>
    <property type="molecule type" value="Genomic_DNA"/>
</dbReference>
<dbReference type="PROSITE" id="PS51257">
    <property type="entry name" value="PROKAR_LIPOPROTEIN"/>
    <property type="match status" value="1"/>
</dbReference>
<comment type="caution">
    <text evidence="1">The sequence shown here is derived from an EMBL/GenBank/DDBJ whole genome shotgun (WGS) entry which is preliminary data.</text>
</comment>
<reference evidence="1 2" key="1">
    <citation type="submission" date="2019-02" db="EMBL/GenBank/DDBJ databases">
        <title>Genomic Encyclopedia of Archaeal and Bacterial Type Strains, Phase II (KMG-II): from individual species to whole genera.</title>
        <authorList>
            <person name="Goeker M."/>
        </authorList>
    </citation>
    <scope>NUCLEOTIDE SEQUENCE [LARGE SCALE GENOMIC DNA]</scope>
    <source>
        <strain evidence="1 2">DSM 18101</strain>
    </source>
</reference>
<dbReference type="AlphaFoldDB" id="A0A4Q7Z0V9"/>